<protein>
    <submittedName>
        <fullName evidence="2">Uncharacterized protein</fullName>
    </submittedName>
</protein>
<evidence type="ECO:0000256" key="1">
    <source>
        <dbReference type="SAM" id="Phobius"/>
    </source>
</evidence>
<feature type="transmembrane region" description="Helical" evidence="1">
    <location>
        <begin position="78"/>
        <end position="102"/>
    </location>
</feature>
<keyword evidence="1" id="KW-1133">Transmembrane helix</keyword>
<keyword evidence="3" id="KW-1185">Reference proteome</keyword>
<name>A0ABR4CFT1_9HELO</name>
<keyword evidence="1" id="KW-0812">Transmembrane</keyword>
<evidence type="ECO:0000313" key="3">
    <source>
        <dbReference type="Proteomes" id="UP001595075"/>
    </source>
</evidence>
<evidence type="ECO:0000313" key="2">
    <source>
        <dbReference type="EMBL" id="KAL2068823.1"/>
    </source>
</evidence>
<dbReference type="EMBL" id="JAZHXI010000008">
    <property type="protein sequence ID" value="KAL2068823.1"/>
    <property type="molecule type" value="Genomic_DNA"/>
</dbReference>
<dbReference type="Proteomes" id="UP001595075">
    <property type="component" value="Unassembled WGS sequence"/>
</dbReference>
<reference evidence="2 3" key="1">
    <citation type="journal article" date="2024" name="Commun. Biol.">
        <title>Comparative genomic analysis of thermophilic fungi reveals convergent evolutionary adaptations and gene losses.</title>
        <authorList>
            <person name="Steindorff A.S."/>
            <person name="Aguilar-Pontes M.V."/>
            <person name="Robinson A.J."/>
            <person name="Andreopoulos B."/>
            <person name="LaButti K."/>
            <person name="Kuo A."/>
            <person name="Mondo S."/>
            <person name="Riley R."/>
            <person name="Otillar R."/>
            <person name="Haridas S."/>
            <person name="Lipzen A."/>
            <person name="Grimwood J."/>
            <person name="Schmutz J."/>
            <person name="Clum A."/>
            <person name="Reid I.D."/>
            <person name="Moisan M.C."/>
            <person name="Butler G."/>
            <person name="Nguyen T.T.M."/>
            <person name="Dewar K."/>
            <person name="Conant G."/>
            <person name="Drula E."/>
            <person name="Henrissat B."/>
            <person name="Hansel C."/>
            <person name="Singer S."/>
            <person name="Hutchinson M.I."/>
            <person name="de Vries R.P."/>
            <person name="Natvig D.O."/>
            <person name="Powell A.J."/>
            <person name="Tsang A."/>
            <person name="Grigoriev I.V."/>
        </authorList>
    </citation>
    <scope>NUCLEOTIDE SEQUENCE [LARGE SCALE GENOMIC DNA]</scope>
    <source>
        <strain evidence="2 3">CBS 494.80</strain>
    </source>
</reference>
<organism evidence="2 3">
    <name type="scientific">Oculimacula yallundae</name>
    <dbReference type="NCBI Taxonomy" id="86028"/>
    <lineage>
        <taxon>Eukaryota</taxon>
        <taxon>Fungi</taxon>
        <taxon>Dikarya</taxon>
        <taxon>Ascomycota</taxon>
        <taxon>Pezizomycotina</taxon>
        <taxon>Leotiomycetes</taxon>
        <taxon>Helotiales</taxon>
        <taxon>Ploettnerulaceae</taxon>
        <taxon>Oculimacula</taxon>
    </lineage>
</organism>
<gene>
    <name evidence="2" type="ORF">VTL71DRAFT_15161</name>
</gene>
<comment type="caution">
    <text evidence="2">The sequence shown here is derived from an EMBL/GenBank/DDBJ whole genome shotgun (WGS) entry which is preliminary data.</text>
</comment>
<keyword evidence="1" id="KW-0472">Membrane</keyword>
<sequence length="209" mass="23986">MLKHSPRAVNIVFRSTGLMPPGLWFQSDLEVTLTLGCFALRRIAGEPFFAQFNNKIQVPAVRKFGMCSRATRLRMPSLLTILLTALEANLILTTLALISYGYPNSARYPLWEEGEIQHFNSNPKLRICFFANHLEPPEIPYIWSQSLFYVSCIWKTVAYEGFDYLLSKFRNETKQHFPTALSSEFKEENESDDGFSGADGLLMRTWEEV</sequence>
<proteinExistence type="predicted"/>
<accession>A0ABR4CFT1</accession>